<dbReference type="CDD" id="cd03802">
    <property type="entry name" value="GT4_AviGT4-like"/>
    <property type="match status" value="1"/>
</dbReference>
<evidence type="ECO:0000259" key="2">
    <source>
        <dbReference type="Pfam" id="PF13439"/>
    </source>
</evidence>
<dbReference type="Gene3D" id="3.40.50.2000">
    <property type="entry name" value="Glycogen Phosphorylase B"/>
    <property type="match status" value="2"/>
</dbReference>
<evidence type="ECO:0000313" key="4">
    <source>
        <dbReference type="Proteomes" id="UP000183758"/>
    </source>
</evidence>
<organism evidence="3 4">
    <name type="scientific">Candidatus Roizmanbacteria bacterium CG2_30_33_16</name>
    <dbReference type="NCBI Taxonomy" id="1805340"/>
    <lineage>
        <taxon>Bacteria</taxon>
        <taxon>Candidatus Roizmaniibacteriota</taxon>
    </lineage>
</organism>
<reference evidence="3 4" key="1">
    <citation type="journal article" date="2016" name="Environ. Microbiol.">
        <title>Genomic resolution of a cold subsurface aquifer community provides metabolic insights for novel microbes adapted to high CO concentrations.</title>
        <authorList>
            <person name="Probst A.J."/>
            <person name="Castelle C.J."/>
            <person name="Singh A."/>
            <person name="Brown C.T."/>
            <person name="Anantharaman K."/>
            <person name="Sharon I."/>
            <person name="Hug L.A."/>
            <person name="Burstein D."/>
            <person name="Emerson J.B."/>
            <person name="Thomas B.C."/>
            <person name="Banfield J.F."/>
        </authorList>
    </citation>
    <scope>NUCLEOTIDE SEQUENCE [LARGE SCALE GENOMIC DNA]</scope>
    <source>
        <strain evidence="3">CG2_30_33_16</strain>
    </source>
</reference>
<dbReference type="Pfam" id="PF13439">
    <property type="entry name" value="Glyco_transf_4"/>
    <property type="match status" value="1"/>
</dbReference>
<dbReference type="EMBL" id="MNZM01000073">
    <property type="protein sequence ID" value="OIP83851.1"/>
    <property type="molecule type" value="Genomic_DNA"/>
</dbReference>
<dbReference type="GO" id="GO:0016757">
    <property type="term" value="F:glycosyltransferase activity"/>
    <property type="evidence" value="ECO:0007669"/>
    <property type="project" value="InterPro"/>
</dbReference>
<dbReference type="InterPro" id="IPR001296">
    <property type="entry name" value="Glyco_trans_1"/>
</dbReference>
<proteinExistence type="predicted"/>
<sequence>MKLKIAQIGPLWENIPPPKYGGTERIVHYLTEGLVEKGHNVTLYACGTTQTKAKLVSVYPRPLFRDQIPWWNVMYPLLNITKAFENEKEYDIIHVHLNQGSDFMALPLCQSFKHKVVFTLHFPYEFNYTWKGNTEVFQKYKDLQYISISNSQRKGGENLNWIKTIYNGVDIELYTFNKTPEDYFLWLGKFNPDKGAKEALLAAKKAGVKLLVAGTIDKVESEDYKYYKNEIEPLIDGKEIFFVGELEDKKKNEVYGKAKGFLNPIKWNEPFGLVMAESMATGTPVISFRNGAASEIIEDGRSGFIVNTVDEMVKKISEIDLIDRKKCRQRIEENFSTQKMVNEYEKVYKQIVIEN</sequence>
<gene>
    <name evidence="3" type="ORF">AUK04_02985</name>
</gene>
<dbReference type="PANTHER" id="PTHR12526">
    <property type="entry name" value="GLYCOSYLTRANSFERASE"/>
    <property type="match status" value="1"/>
</dbReference>
<feature type="domain" description="Glycosyl transferase family 1" evidence="1">
    <location>
        <begin position="179"/>
        <end position="333"/>
    </location>
</feature>
<dbReference type="Proteomes" id="UP000183758">
    <property type="component" value="Unassembled WGS sequence"/>
</dbReference>
<evidence type="ECO:0000259" key="1">
    <source>
        <dbReference type="Pfam" id="PF00534"/>
    </source>
</evidence>
<dbReference type="InterPro" id="IPR028098">
    <property type="entry name" value="Glyco_trans_4-like_N"/>
</dbReference>
<dbReference type="PANTHER" id="PTHR12526:SF595">
    <property type="entry name" value="BLL5217 PROTEIN"/>
    <property type="match status" value="1"/>
</dbReference>
<feature type="domain" description="Glycosyltransferase subfamily 4-like N-terminal" evidence="2">
    <location>
        <begin position="20"/>
        <end position="172"/>
    </location>
</feature>
<dbReference type="SUPFAM" id="SSF53756">
    <property type="entry name" value="UDP-Glycosyltransferase/glycogen phosphorylase"/>
    <property type="match status" value="1"/>
</dbReference>
<dbReference type="AlphaFoldDB" id="A0A1J5HHC0"/>
<dbReference type="Pfam" id="PF00534">
    <property type="entry name" value="Glycos_transf_1"/>
    <property type="match status" value="1"/>
</dbReference>
<accession>A0A1J5HHC0</accession>
<evidence type="ECO:0000313" key="3">
    <source>
        <dbReference type="EMBL" id="OIP83851.1"/>
    </source>
</evidence>
<name>A0A1J5HHC0_9BACT</name>
<protein>
    <recommendedName>
        <fullName evidence="5">Glycosyl transferase</fullName>
    </recommendedName>
</protein>
<comment type="caution">
    <text evidence="3">The sequence shown here is derived from an EMBL/GenBank/DDBJ whole genome shotgun (WGS) entry which is preliminary data.</text>
</comment>
<evidence type="ECO:0008006" key="5">
    <source>
        <dbReference type="Google" id="ProtNLM"/>
    </source>
</evidence>